<evidence type="ECO:0000256" key="1">
    <source>
        <dbReference type="SAM" id="MobiDB-lite"/>
    </source>
</evidence>
<name>A0ABZ0S5R7_9GAMM</name>
<accession>A0ABZ0S5R7</accession>
<dbReference type="Proteomes" id="UP001432180">
    <property type="component" value="Chromosome"/>
</dbReference>
<reference evidence="3 4" key="1">
    <citation type="journal article" date="2023" name="Microorganisms">
        <title>Thiorhodovibrio frisius and Trv. litoralis spp. nov., Two Novel Members from a Clade of Fastidious Purple Sulfur Bacteria That Exhibit Unique Red-Shifted Light-Harvesting Capabilities.</title>
        <authorList>
            <person name="Methner A."/>
            <person name="Kuzyk S.B."/>
            <person name="Petersen J."/>
            <person name="Bauer S."/>
            <person name="Brinkmann H."/>
            <person name="Sichau K."/>
            <person name="Wanner G."/>
            <person name="Wolf J."/>
            <person name="Neumann-Schaal M."/>
            <person name="Henke P."/>
            <person name="Tank M."/>
            <person name="Sproer C."/>
            <person name="Bunk B."/>
            <person name="Overmann J."/>
        </authorList>
    </citation>
    <scope>NUCLEOTIDE SEQUENCE [LARGE SCALE GENOMIC DNA]</scope>
    <source>
        <strain evidence="3 4">DSM 6702</strain>
    </source>
</reference>
<evidence type="ECO:0000313" key="3">
    <source>
        <dbReference type="EMBL" id="WPL16371.1"/>
    </source>
</evidence>
<proteinExistence type="predicted"/>
<keyword evidence="2" id="KW-0472">Membrane</keyword>
<feature type="region of interest" description="Disordered" evidence="1">
    <location>
        <begin position="1"/>
        <end position="23"/>
    </location>
</feature>
<dbReference type="PIRSF" id="PIRSF029693">
    <property type="entry name" value="UCP029693"/>
    <property type="match status" value="1"/>
</dbReference>
<feature type="transmembrane region" description="Helical" evidence="2">
    <location>
        <begin position="73"/>
        <end position="92"/>
    </location>
</feature>
<protein>
    <recommendedName>
        <fullName evidence="5">DUF2333 family protein</fullName>
    </recommendedName>
</protein>
<keyword evidence="2" id="KW-1133">Transmembrane helix</keyword>
<evidence type="ECO:0008006" key="5">
    <source>
        <dbReference type="Google" id="ProtNLM"/>
    </source>
</evidence>
<feature type="region of interest" description="Disordered" evidence="1">
    <location>
        <begin position="45"/>
        <end position="65"/>
    </location>
</feature>
<dbReference type="Pfam" id="PF10095">
    <property type="entry name" value="DUF2333"/>
    <property type="match status" value="1"/>
</dbReference>
<dbReference type="EMBL" id="CP121472">
    <property type="protein sequence ID" value="WPL16371.1"/>
    <property type="molecule type" value="Genomic_DNA"/>
</dbReference>
<organism evidence="3 4">
    <name type="scientific">Thiorhodovibrio winogradskyi</name>
    <dbReference type="NCBI Taxonomy" id="77007"/>
    <lineage>
        <taxon>Bacteria</taxon>
        <taxon>Pseudomonadati</taxon>
        <taxon>Pseudomonadota</taxon>
        <taxon>Gammaproteobacteria</taxon>
        <taxon>Chromatiales</taxon>
        <taxon>Chromatiaceae</taxon>
        <taxon>Thiorhodovibrio</taxon>
    </lineage>
</organism>
<dbReference type="InterPro" id="IPR016936">
    <property type="entry name" value="UCP029693"/>
</dbReference>
<keyword evidence="4" id="KW-1185">Reference proteome</keyword>
<keyword evidence="2" id="KW-0812">Transmembrane</keyword>
<feature type="compositionally biased region" description="Polar residues" evidence="1">
    <location>
        <begin position="48"/>
        <end position="65"/>
    </location>
</feature>
<sequence length="385" mass="42417">MTGAGPQPYLRPDQPAQARYRRQAQRCSLSVSNSVHFTNNEVLIVTKEPSTGRSGEQPNTNSTKGRTWPLGRILTLLVVLVIATIGGLGAYWSRQPEPFDVNQIQIDGVDIEEALKTPGVATVSSAITVAETLLGKPGGYLSNDITPPGILMDNMPNWEYGVLTELRDSVRSLRNDFSRSQTQSVENDLLKVADSNFNFDSHSYMLPSTESQFRAGTNALIEYRAALMSGTDQTARFFTRADNLRAYLMVVEKRLGSYAQRLSASVNDAELTASFTQGGAQVLEATPWNEVDDIFYEARGYTWALMHMIQAISVDFESVLRGKNAMVSVEQILRDLRGAAMRKWSPMVLNGHGYGLLANHSLVMASYISRANAAIIDLRVLLETG</sequence>
<evidence type="ECO:0000313" key="4">
    <source>
        <dbReference type="Proteomes" id="UP001432180"/>
    </source>
</evidence>
<evidence type="ECO:0000256" key="2">
    <source>
        <dbReference type="SAM" id="Phobius"/>
    </source>
</evidence>
<gene>
    <name evidence="3" type="ORF">Thiowin_01325</name>
</gene>